<gene>
    <name evidence="1" type="ORF">GLRG_04755</name>
</gene>
<sequence>MALTGAGSGTGLDRQIVKIHNNLSHPCFPAPPPYYRGREPLSTTHIIMIFRRRKPPTPGPSRTWPVQTFLGRRRPLRGWLWWALSSRSVMGRADARTTRDRTAMMNSGSILPTSYDFPVYRDM</sequence>
<keyword evidence="2" id="KW-1185">Reference proteome</keyword>
<reference evidence="2" key="1">
    <citation type="journal article" date="2012" name="Nat. Genet.">
        <title>Lifestyle transitions in plant pathogenic Colletotrichum fungi deciphered by genome and transcriptome analyses.</title>
        <authorList>
            <person name="O'Connell R.J."/>
            <person name="Thon M.R."/>
            <person name="Hacquard S."/>
            <person name="Amyotte S.G."/>
            <person name="Kleemann J."/>
            <person name="Torres M.F."/>
            <person name="Damm U."/>
            <person name="Buiate E.A."/>
            <person name="Epstein L."/>
            <person name="Alkan N."/>
            <person name="Altmueller J."/>
            <person name="Alvarado-Balderrama L."/>
            <person name="Bauser C.A."/>
            <person name="Becker C."/>
            <person name="Birren B.W."/>
            <person name="Chen Z."/>
            <person name="Choi J."/>
            <person name="Crouch J.A."/>
            <person name="Duvick J.P."/>
            <person name="Farman M.A."/>
            <person name="Gan P."/>
            <person name="Heiman D."/>
            <person name="Henrissat B."/>
            <person name="Howard R.J."/>
            <person name="Kabbage M."/>
            <person name="Koch C."/>
            <person name="Kracher B."/>
            <person name="Kubo Y."/>
            <person name="Law A.D."/>
            <person name="Lebrun M.-H."/>
            <person name="Lee Y.-H."/>
            <person name="Miyara I."/>
            <person name="Moore N."/>
            <person name="Neumann U."/>
            <person name="Nordstroem K."/>
            <person name="Panaccione D.G."/>
            <person name="Panstruga R."/>
            <person name="Place M."/>
            <person name="Proctor R.H."/>
            <person name="Prusky D."/>
            <person name="Rech G."/>
            <person name="Reinhardt R."/>
            <person name="Rollins J.A."/>
            <person name="Rounsley S."/>
            <person name="Schardl C.L."/>
            <person name="Schwartz D.C."/>
            <person name="Shenoy N."/>
            <person name="Shirasu K."/>
            <person name="Sikhakolli U.R."/>
            <person name="Stueber K."/>
            <person name="Sukno S.A."/>
            <person name="Sweigard J.A."/>
            <person name="Takano Y."/>
            <person name="Takahara H."/>
            <person name="Trail F."/>
            <person name="van der Does H.C."/>
            <person name="Voll L.M."/>
            <person name="Will I."/>
            <person name="Young S."/>
            <person name="Zeng Q."/>
            <person name="Zhang J."/>
            <person name="Zhou S."/>
            <person name="Dickman M.B."/>
            <person name="Schulze-Lefert P."/>
            <person name="Ver Loren van Themaat E."/>
            <person name="Ma L.-J."/>
            <person name="Vaillancourt L.J."/>
        </authorList>
    </citation>
    <scope>NUCLEOTIDE SEQUENCE [LARGE SCALE GENOMIC DNA]</scope>
    <source>
        <strain evidence="2">M1.001 / M2 / FGSC 10212</strain>
    </source>
</reference>
<dbReference type="EMBL" id="GG697345">
    <property type="protein sequence ID" value="EFQ29611.1"/>
    <property type="molecule type" value="Genomic_DNA"/>
</dbReference>
<dbReference type="RefSeq" id="XP_008093631.1">
    <property type="nucleotide sequence ID" value="XM_008095440.1"/>
</dbReference>
<dbReference type="HOGENOM" id="CLU_2015087_0_0_1"/>
<dbReference type="AlphaFoldDB" id="E3QFH3"/>
<dbReference type="Proteomes" id="UP000008782">
    <property type="component" value="Unassembled WGS sequence"/>
</dbReference>
<dbReference type="GeneID" id="24410120"/>
<evidence type="ECO:0000313" key="2">
    <source>
        <dbReference type="Proteomes" id="UP000008782"/>
    </source>
</evidence>
<name>E3QFH3_COLGM</name>
<protein>
    <submittedName>
        <fullName evidence="1">Uncharacterized protein</fullName>
    </submittedName>
</protein>
<dbReference type="VEuPathDB" id="FungiDB:GLRG_04755"/>
<organism evidence="2">
    <name type="scientific">Colletotrichum graminicola (strain M1.001 / M2 / FGSC 10212)</name>
    <name type="common">Maize anthracnose fungus</name>
    <name type="synonym">Glomerella graminicola</name>
    <dbReference type="NCBI Taxonomy" id="645133"/>
    <lineage>
        <taxon>Eukaryota</taxon>
        <taxon>Fungi</taxon>
        <taxon>Dikarya</taxon>
        <taxon>Ascomycota</taxon>
        <taxon>Pezizomycotina</taxon>
        <taxon>Sordariomycetes</taxon>
        <taxon>Hypocreomycetidae</taxon>
        <taxon>Glomerellales</taxon>
        <taxon>Glomerellaceae</taxon>
        <taxon>Colletotrichum</taxon>
        <taxon>Colletotrichum graminicola species complex</taxon>
    </lineage>
</organism>
<evidence type="ECO:0000313" key="1">
    <source>
        <dbReference type="EMBL" id="EFQ29611.1"/>
    </source>
</evidence>
<accession>E3QFH3</accession>
<proteinExistence type="predicted"/>